<dbReference type="Pfam" id="PF01965">
    <property type="entry name" value="DJ-1_PfpI"/>
    <property type="match status" value="1"/>
</dbReference>
<evidence type="ECO:0000313" key="2">
    <source>
        <dbReference type="EMBL" id="KAG5611046.1"/>
    </source>
</evidence>
<dbReference type="InterPro" id="IPR002818">
    <property type="entry name" value="DJ-1/PfpI"/>
</dbReference>
<dbReference type="SUPFAM" id="SSF52317">
    <property type="entry name" value="Class I glutamine amidotransferase-like"/>
    <property type="match status" value="1"/>
</dbReference>
<protein>
    <recommendedName>
        <fullName evidence="1">DJ-1/PfpI domain-containing protein</fullName>
    </recommendedName>
</protein>
<name>A0A9J5ZJ49_SOLCO</name>
<dbReference type="Gene3D" id="3.40.50.880">
    <property type="match status" value="1"/>
</dbReference>
<dbReference type="EMBL" id="JACXVP010000004">
    <property type="protein sequence ID" value="KAG5611046.1"/>
    <property type="molecule type" value="Genomic_DNA"/>
</dbReference>
<dbReference type="AlphaFoldDB" id="A0A9J5ZJ49"/>
<gene>
    <name evidence="2" type="ORF">H5410_022327</name>
</gene>
<dbReference type="InterPro" id="IPR029062">
    <property type="entry name" value="Class_I_gatase-like"/>
</dbReference>
<organism evidence="2 3">
    <name type="scientific">Solanum commersonii</name>
    <name type="common">Commerson's wild potato</name>
    <name type="synonym">Commerson's nightshade</name>
    <dbReference type="NCBI Taxonomy" id="4109"/>
    <lineage>
        <taxon>Eukaryota</taxon>
        <taxon>Viridiplantae</taxon>
        <taxon>Streptophyta</taxon>
        <taxon>Embryophyta</taxon>
        <taxon>Tracheophyta</taxon>
        <taxon>Spermatophyta</taxon>
        <taxon>Magnoliopsida</taxon>
        <taxon>eudicotyledons</taxon>
        <taxon>Gunneridae</taxon>
        <taxon>Pentapetalae</taxon>
        <taxon>asterids</taxon>
        <taxon>lamiids</taxon>
        <taxon>Solanales</taxon>
        <taxon>Solanaceae</taxon>
        <taxon>Solanoideae</taxon>
        <taxon>Solaneae</taxon>
        <taxon>Solanum</taxon>
    </lineage>
</organism>
<dbReference type="GO" id="GO:0005737">
    <property type="term" value="C:cytoplasm"/>
    <property type="evidence" value="ECO:0007669"/>
    <property type="project" value="TreeGrafter"/>
</dbReference>
<comment type="caution">
    <text evidence="2">The sequence shown here is derived from an EMBL/GenBank/DDBJ whole genome shotgun (WGS) entry which is preliminary data.</text>
</comment>
<reference evidence="2 3" key="1">
    <citation type="submission" date="2020-09" db="EMBL/GenBank/DDBJ databases">
        <title>De no assembly of potato wild relative species, Solanum commersonii.</title>
        <authorList>
            <person name="Cho K."/>
        </authorList>
    </citation>
    <scope>NUCLEOTIDE SEQUENCE [LARGE SCALE GENOMIC DNA]</scope>
    <source>
        <strain evidence="2">LZ3.2</strain>
        <tissue evidence="2">Leaf</tissue>
    </source>
</reference>
<evidence type="ECO:0000259" key="1">
    <source>
        <dbReference type="Pfam" id="PF01965"/>
    </source>
</evidence>
<sequence>MSTTSAASFRSTKDQRTLVLVPIANGTESIEAIVPIDILQRAGVEVIVASVENQLQIEVTYGIKIVADALISDCVDTEIDLISLLVSCIKVSYFHREPRSTLLPMMQIKPKD</sequence>
<dbReference type="Proteomes" id="UP000824120">
    <property type="component" value="Chromosome 4"/>
</dbReference>
<dbReference type="PANTHER" id="PTHR48094">
    <property type="entry name" value="PROTEIN/NUCLEIC ACID DEGLYCASE DJ-1-RELATED"/>
    <property type="match status" value="1"/>
</dbReference>
<proteinExistence type="predicted"/>
<dbReference type="InterPro" id="IPR050325">
    <property type="entry name" value="Prot/Nucl_acid_deglycase"/>
</dbReference>
<accession>A0A9J5ZJ49</accession>
<evidence type="ECO:0000313" key="3">
    <source>
        <dbReference type="Proteomes" id="UP000824120"/>
    </source>
</evidence>
<dbReference type="OrthoDB" id="543156at2759"/>
<feature type="domain" description="DJ-1/PfpI" evidence="1">
    <location>
        <begin position="19"/>
        <end position="82"/>
    </location>
</feature>
<dbReference type="GO" id="GO:1903189">
    <property type="term" value="P:glyoxal metabolic process"/>
    <property type="evidence" value="ECO:0007669"/>
    <property type="project" value="TreeGrafter"/>
</dbReference>
<keyword evidence="3" id="KW-1185">Reference proteome</keyword>
<dbReference type="PANTHER" id="PTHR48094:SF12">
    <property type="entry name" value="PARKINSON DISEASE PROTEIN 7 HOMOLOG"/>
    <property type="match status" value="1"/>
</dbReference>